<dbReference type="Proteomes" id="UP000037505">
    <property type="component" value="Unassembled WGS sequence"/>
</dbReference>
<dbReference type="OrthoDB" id="4524525at2759"/>
<dbReference type="RefSeq" id="XP_015406883.1">
    <property type="nucleotide sequence ID" value="XM_015551357.1"/>
</dbReference>
<name>A0A0L1J2T0_ASPN3</name>
<comment type="caution">
    <text evidence="1">The sequence shown here is derived from an EMBL/GenBank/DDBJ whole genome shotgun (WGS) entry which is preliminary data.</text>
</comment>
<dbReference type="GeneID" id="26807904"/>
<gene>
    <name evidence="1" type="ORF">ANOM_006100</name>
</gene>
<proteinExistence type="predicted"/>
<dbReference type="STRING" id="1509407.A0A0L1J2T0"/>
<keyword evidence="2" id="KW-1185">Reference proteome</keyword>
<evidence type="ECO:0000313" key="1">
    <source>
        <dbReference type="EMBL" id="KNG85960.1"/>
    </source>
</evidence>
<reference evidence="1 2" key="1">
    <citation type="submission" date="2014-06" db="EMBL/GenBank/DDBJ databases">
        <title>The Genome of the Aflatoxigenic Filamentous Fungus Aspergillus nomius.</title>
        <authorList>
            <person name="Moore M.G."/>
            <person name="Shannon B.M."/>
            <person name="Brian M.M."/>
        </authorList>
    </citation>
    <scope>NUCLEOTIDE SEQUENCE [LARGE SCALE GENOMIC DNA]</scope>
    <source>
        <strain evidence="1 2">NRRL 13137</strain>
    </source>
</reference>
<dbReference type="EMBL" id="JNOM01000134">
    <property type="protein sequence ID" value="KNG85960.1"/>
    <property type="molecule type" value="Genomic_DNA"/>
</dbReference>
<accession>A0A0L1J2T0</accession>
<dbReference type="AlphaFoldDB" id="A0A0L1J2T0"/>
<evidence type="ECO:0000313" key="2">
    <source>
        <dbReference type="Proteomes" id="UP000037505"/>
    </source>
</evidence>
<organism evidence="1 2">
    <name type="scientific">Aspergillus nomiae NRRL (strain ATCC 15546 / NRRL 13137 / CBS 260.88 / M93)</name>
    <dbReference type="NCBI Taxonomy" id="1509407"/>
    <lineage>
        <taxon>Eukaryota</taxon>
        <taxon>Fungi</taxon>
        <taxon>Dikarya</taxon>
        <taxon>Ascomycota</taxon>
        <taxon>Pezizomycotina</taxon>
        <taxon>Eurotiomycetes</taxon>
        <taxon>Eurotiomycetidae</taxon>
        <taxon>Eurotiales</taxon>
        <taxon>Aspergillaceae</taxon>
        <taxon>Aspergillus</taxon>
        <taxon>Aspergillus subgen. Circumdati</taxon>
    </lineage>
</organism>
<sequence length="369" mass="43237">MGNSQSQSGGYLNYCDYLADILCCVACGIQITGCTRKDILNEREDWKRSARWRGHLFTTAAELEHMYFKKNPKLWSYYYRAILVDSEGDQLSGICPKIYHSKKHVNRVPTDPQRARIFGPVRKGSRNVDFRMARIVYDTEPDIPKERIGYPIHAHCWLLLDRVIGHEIVKKHLREFGRAADAYWWRNLGNWGTGLWHHEDEMLCYGTKSQTGWHKPVIYHVTGSPLRIPGIQKLITQATRECADVHLRGHSAIVDLPLDIAILIVDLIYGSRPRSMERLIDTRNLLEAFQWKLPETYWKTRCNYWLVFEMDDLIREKRAVNWSRFCLGLEELLLERGWYCNSGLRTRQRALTSLGGIKEHFLRMIEKQN</sequence>
<protein>
    <submittedName>
        <fullName evidence="1">Uncharacterized protein</fullName>
    </submittedName>
</protein>